<proteinExistence type="predicted"/>
<reference evidence="1" key="1">
    <citation type="journal article" date="2022" name="Microorganisms">
        <title>Assembly and Comparison of Ca. Neoehrlichia mikurensis Genomes.</title>
        <authorList>
            <person name="Azagi T."/>
            <person name="Dirks R.P."/>
            <person name="Yebra-Pimentel E.S."/>
            <person name="Schaap P.J."/>
            <person name="Koehorst J.J."/>
            <person name="Esser H.J."/>
            <person name="Sprong H."/>
        </authorList>
    </citation>
    <scope>NUCLEOTIDE SEQUENCE</scope>
    <source>
        <strain evidence="2">18-2804</strain>
        <strain evidence="1">18-2837</strain>
    </source>
</reference>
<dbReference type="EMBL" id="CP089286">
    <property type="protein sequence ID" value="UTO55779.1"/>
    <property type="molecule type" value="Genomic_DNA"/>
</dbReference>
<keyword evidence="4" id="KW-1185">Reference proteome</keyword>
<dbReference type="AlphaFoldDB" id="A0A9Q9C0B8"/>
<dbReference type="Proteomes" id="UP001059822">
    <property type="component" value="Chromosome"/>
</dbReference>
<organism evidence="1 3">
    <name type="scientific">Neoehrlichia mikurensis</name>
    <dbReference type="NCBI Taxonomy" id="89586"/>
    <lineage>
        <taxon>Bacteria</taxon>
        <taxon>Pseudomonadati</taxon>
        <taxon>Pseudomonadota</taxon>
        <taxon>Alphaproteobacteria</taxon>
        <taxon>Rickettsiales</taxon>
        <taxon>Anaplasmataceae</taxon>
        <taxon>Candidatus Neoehrlichia</taxon>
    </lineage>
</organism>
<gene>
    <name evidence="2" type="ORF">LUA81_01730</name>
    <name evidence="1" type="ORF">LUA82_01740</name>
</gene>
<evidence type="ECO:0000313" key="4">
    <source>
        <dbReference type="Proteomes" id="UP001059985"/>
    </source>
</evidence>
<accession>A0A9Q9C0B8</accession>
<dbReference type="Proteomes" id="UP001059985">
    <property type="component" value="Chromosome"/>
</dbReference>
<evidence type="ECO:0000313" key="1">
    <source>
        <dbReference type="EMBL" id="UTO55779.1"/>
    </source>
</evidence>
<protein>
    <submittedName>
        <fullName evidence="1">Uncharacterized protein</fullName>
    </submittedName>
</protein>
<sequence>MIDFMQCEASITHHSNNGNDVIYSGNIDLDDSGMFNASLHLPEGMVGTYLHVDGAVYLNDDMPHLKIYGNMQTPQGLSTGTFVYDIEGTIEDDKIVFNHSSNSEDIKFSLRSE</sequence>
<name>A0A9Q9C0B8_9RICK</name>
<dbReference type="EMBL" id="CP089285">
    <property type="protein sequence ID" value="UTO56694.1"/>
    <property type="molecule type" value="Genomic_DNA"/>
</dbReference>
<dbReference type="RefSeq" id="WP_254815668.1">
    <property type="nucleotide sequence ID" value="NZ_CP089285.1"/>
</dbReference>
<evidence type="ECO:0000313" key="3">
    <source>
        <dbReference type="Proteomes" id="UP001059822"/>
    </source>
</evidence>
<evidence type="ECO:0000313" key="2">
    <source>
        <dbReference type="EMBL" id="UTO56694.1"/>
    </source>
</evidence>